<dbReference type="Gene3D" id="3.40.50.720">
    <property type="entry name" value="NAD(P)-binding Rossmann-like Domain"/>
    <property type="match status" value="1"/>
</dbReference>
<gene>
    <name evidence="4" type="primary">Dhrs1</name>
    <name evidence="4" type="ORF">SPIL2461_LOCUS5957</name>
</gene>
<comment type="caution">
    <text evidence="4">The sequence shown here is derived from an EMBL/GenBank/DDBJ whole genome shotgun (WGS) entry which is preliminary data.</text>
</comment>
<evidence type="ECO:0000256" key="3">
    <source>
        <dbReference type="SAM" id="SignalP"/>
    </source>
</evidence>
<accession>A0A812MRR0</accession>
<dbReference type="PANTHER" id="PTHR44147:SF2">
    <property type="entry name" value="DEHYDROGENASE_REDUCTASE SDR FAMILY MEMBER 1"/>
    <property type="match status" value="1"/>
</dbReference>
<dbReference type="PANTHER" id="PTHR44147">
    <property type="entry name" value="DEHYDROGENASE/REDUCTASE SDR FAMILY MEMBER 1"/>
    <property type="match status" value="1"/>
</dbReference>
<evidence type="ECO:0000256" key="1">
    <source>
        <dbReference type="RuleBase" id="RU000363"/>
    </source>
</evidence>
<evidence type="ECO:0000256" key="2">
    <source>
        <dbReference type="SAM" id="MobiDB-lite"/>
    </source>
</evidence>
<dbReference type="Proteomes" id="UP000649617">
    <property type="component" value="Unassembled WGS sequence"/>
</dbReference>
<evidence type="ECO:0000313" key="4">
    <source>
        <dbReference type="EMBL" id="CAE7270997.1"/>
    </source>
</evidence>
<feature type="region of interest" description="Disordered" evidence="2">
    <location>
        <begin position="252"/>
        <end position="271"/>
    </location>
</feature>
<sequence>MVPWRTAFFAALLALVAYNFTTPYSPSNLEPTLAGKVAIVTGGSRGIGKGIAIGLGEAGATVYITGRTLSPTSTNTGGPGGKPQKGSLEETCAEVEKAGGKCIPAAVDNGDDNQLASFLDKVVQEQGRIDILVNNAFSAVSQLPKTVGKPFWEKGPEMWDIVNNVGLRSHYIASTHTAQHMTKAKSGLIVNVGSFGGLGYIFDVAYGIGKAAMDRMAHDMAIELATDNVTMVSLWPGLVATENVADGAISGTAERRGAAPGPKFEPTPLMGSPLAETPLFVGRTVAALARDRSKFDLTGK</sequence>
<feature type="signal peptide" evidence="3">
    <location>
        <begin position="1"/>
        <end position="23"/>
    </location>
</feature>
<organism evidence="4 5">
    <name type="scientific">Symbiodinium pilosum</name>
    <name type="common">Dinoflagellate</name>
    <dbReference type="NCBI Taxonomy" id="2952"/>
    <lineage>
        <taxon>Eukaryota</taxon>
        <taxon>Sar</taxon>
        <taxon>Alveolata</taxon>
        <taxon>Dinophyceae</taxon>
        <taxon>Suessiales</taxon>
        <taxon>Symbiodiniaceae</taxon>
        <taxon>Symbiodinium</taxon>
    </lineage>
</organism>
<proteinExistence type="inferred from homology"/>
<dbReference type="InterPro" id="IPR036291">
    <property type="entry name" value="NAD(P)-bd_dom_sf"/>
</dbReference>
<evidence type="ECO:0000313" key="5">
    <source>
        <dbReference type="Proteomes" id="UP000649617"/>
    </source>
</evidence>
<keyword evidence="3" id="KW-0732">Signal</keyword>
<dbReference type="PRINTS" id="PR00081">
    <property type="entry name" value="GDHRDH"/>
</dbReference>
<feature type="chain" id="PRO_5032814113" evidence="3">
    <location>
        <begin position="24"/>
        <end position="300"/>
    </location>
</feature>
<reference evidence="4" key="1">
    <citation type="submission" date="2021-02" db="EMBL/GenBank/DDBJ databases">
        <authorList>
            <person name="Dougan E. K."/>
            <person name="Rhodes N."/>
            <person name="Thang M."/>
            <person name="Chan C."/>
        </authorList>
    </citation>
    <scope>NUCLEOTIDE SEQUENCE</scope>
</reference>
<dbReference type="Pfam" id="PF00106">
    <property type="entry name" value="adh_short"/>
    <property type="match status" value="2"/>
</dbReference>
<dbReference type="InterPro" id="IPR002347">
    <property type="entry name" value="SDR_fam"/>
</dbReference>
<dbReference type="EMBL" id="CAJNIZ010008735">
    <property type="protein sequence ID" value="CAE7270997.1"/>
    <property type="molecule type" value="Genomic_DNA"/>
</dbReference>
<protein>
    <submittedName>
        <fullName evidence="4">Dhrs1 protein</fullName>
    </submittedName>
</protein>
<name>A0A812MRR0_SYMPI</name>
<dbReference type="OrthoDB" id="419541at2759"/>
<keyword evidence="5" id="KW-1185">Reference proteome</keyword>
<comment type="similarity">
    <text evidence="1">Belongs to the short-chain dehydrogenases/reductases (SDR) family.</text>
</comment>
<feature type="non-terminal residue" evidence="4">
    <location>
        <position position="300"/>
    </location>
</feature>
<dbReference type="SUPFAM" id="SSF51735">
    <property type="entry name" value="NAD(P)-binding Rossmann-fold domains"/>
    <property type="match status" value="1"/>
</dbReference>
<dbReference type="AlphaFoldDB" id="A0A812MRR0"/>
<dbReference type="PRINTS" id="PR00080">
    <property type="entry name" value="SDRFAMILY"/>
</dbReference>